<dbReference type="OrthoDB" id="544298at2759"/>
<dbReference type="Proteomes" id="UP000799428">
    <property type="component" value="Unassembled WGS sequence"/>
</dbReference>
<organism evidence="2 3">
    <name type="scientific">Pleomassaria siparia CBS 279.74</name>
    <dbReference type="NCBI Taxonomy" id="1314801"/>
    <lineage>
        <taxon>Eukaryota</taxon>
        <taxon>Fungi</taxon>
        <taxon>Dikarya</taxon>
        <taxon>Ascomycota</taxon>
        <taxon>Pezizomycotina</taxon>
        <taxon>Dothideomycetes</taxon>
        <taxon>Pleosporomycetidae</taxon>
        <taxon>Pleosporales</taxon>
        <taxon>Pleomassariaceae</taxon>
        <taxon>Pleomassaria</taxon>
    </lineage>
</organism>
<keyword evidence="1" id="KW-1133">Transmembrane helix</keyword>
<keyword evidence="3" id="KW-1185">Reference proteome</keyword>
<gene>
    <name evidence="2" type="ORF">K504DRAFT_468661</name>
</gene>
<dbReference type="Pfam" id="PF08560">
    <property type="entry name" value="DUF1757"/>
    <property type="match status" value="1"/>
</dbReference>
<dbReference type="PANTHER" id="PTHR38636">
    <property type="entry name" value="PROTEIN CBG20488"/>
    <property type="match status" value="1"/>
</dbReference>
<dbReference type="PANTHER" id="PTHR38636:SF1">
    <property type="entry name" value="CHLORIDE CHANNEL PROTEIN CLC-D"/>
    <property type="match status" value="1"/>
</dbReference>
<evidence type="ECO:0000313" key="2">
    <source>
        <dbReference type="EMBL" id="KAF2708319.1"/>
    </source>
</evidence>
<reference evidence="2" key="1">
    <citation type="journal article" date="2020" name="Stud. Mycol.">
        <title>101 Dothideomycetes genomes: a test case for predicting lifestyles and emergence of pathogens.</title>
        <authorList>
            <person name="Haridas S."/>
            <person name="Albert R."/>
            <person name="Binder M."/>
            <person name="Bloem J."/>
            <person name="Labutti K."/>
            <person name="Salamov A."/>
            <person name="Andreopoulos B."/>
            <person name="Baker S."/>
            <person name="Barry K."/>
            <person name="Bills G."/>
            <person name="Bluhm B."/>
            <person name="Cannon C."/>
            <person name="Castanera R."/>
            <person name="Culley D."/>
            <person name="Daum C."/>
            <person name="Ezra D."/>
            <person name="Gonzalez J."/>
            <person name="Henrissat B."/>
            <person name="Kuo A."/>
            <person name="Liang C."/>
            <person name="Lipzen A."/>
            <person name="Lutzoni F."/>
            <person name="Magnuson J."/>
            <person name="Mondo S."/>
            <person name="Nolan M."/>
            <person name="Ohm R."/>
            <person name="Pangilinan J."/>
            <person name="Park H.-J."/>
            <person name="Ramirez L."/>
            <person name="Alfaro M."/>
            <person name="Sun H."/>
            <person name="Tritt A."/>
            <person name="Yoshinaga Y."/>
            <person name="Zwiers L.-H."/>
            <person name="Turgeon B."/>
            <person name="Goodwin S."/>
            <person name="Spatafora J."/>
            <person name="Crous P."/>
            <person name="Grigoriev I."/>
        </authorList>
    </citation>
    <scope>NUCLEOTIDE SEQUENCE</scope>
    <source>
        <strain evidence="2">CBS 279.74</strain>
    </source>
</reference>
<sequence length="172" mass="18436">MTSLFPHTPYAEDQPLSHSILYLHVVRAAAMTGSFIPLFTVPVSLLASRYRNNTLSIATNFLPRLLTHSARGIVGGTMFGIVATWGQMRGRAEIEWQDRSWRLLENKGEVDTDWWASGGAAVGAVAGITALRRGMMPVGVNIGKAVLGGAGAGMNVGIAYMVYTFATGRKPA</sequence>
<keyword evidence="1" id="KW-0472">Membrane</keyword>
<protein>
    <submittedName>
        <fullName evidence="2">Uncharacterized protein</fullName>
    </submittedName>
</protein>
<accession>A0A6G1K603</accession>
<evidence type="ECO:0000313" key="3">
    <source>
        <dbReference type="Proteomes" id="UP000799428"/>
    </source>
</evidence>
<feature type="transmembrane region" description="Helical" evidence="1">
    <location>
        <begin position="20"/>
        <end position="47"/>
    </location>
</feature>
<keyword evidence="1" id="KW-0812">Transmembrane</keyword>
<evidence type="ECO:0000256" key="1">
    <source>
        <dbReference type="SAM" id="Phobius"/>
    </source>
</evidence>
<name>A0A6G1K603_9PLEO</name>
<dbReference type="InterPro" id="IPR013869">
    <property type="entry name" value="DUF1757"/>
</dbReference>
<proteinExistence type="predicted"/>
<dbReference type="EMBL" id="MU005772">
    <property type="protein sequence ID" value="KAF2708319.1"/>
    <property type="molecule type" value="Genomic_DNA"/>
</dbReference>
<feature type="transmembrane region" description="Helical" evidence="1">
    <location>
        <begin position="145"/>
        <end position="166"/>
    </location>
</feature>
<dbReference type="AlphaFoldDB" id="A0A6G1K603"/>